<gene>
    <name evidence="1" type="ORF">QM481_04995</name>
</gene>
<evidence type="ECO:0000313" key="1">
    <source>
        <dbReference type="EMBL" id="MDI9873870.1"/>
    </source>
</evidence>
<protein>
    <submittedName>
        <fullName evidence="1">Uncharacterized protein</fullName>
    </submittedName>
</protein>
<proteinExistence type="predicted"/>
<evidence type="ECO:0000313" key="2">
    <source>
        <dbReference type="Proteomes" id="UP001225761"/>
    </source>
</evidence>
<keyword evidence="2" id="KW-1185">Reference proteome</keyword>
<dbReference type="EMBL" id="JASHIE010000003">
    <property type="protein sequence ID" value="MDI9873870.1"/>
    <property type="molecule type" value="Genomic_DNA"/>
</dbReference>
<accession>A0ABT6YYC0</accession>
<dbReference type="Proteomes" id="UP001225761">
    <property type="component" value="Unassembled WGS sequence"/>
</dbReference>
<name>A0ABT6YYC0_9BACT</name>
<reference evidence="1 2" key="1">
    <citation type="submission" date="2023-05" db="EMBL/GenBank/DDBJ databases">
        <title>Novel species of genus Flectobacillus isolated from stream in China.</title>
        <authorList>
            <person name="Lu H."/>
        </authorList>
    </citation>
    <scope>NUCLEOTIDE SEQUENCE [LARGE SCALE GENOMIC DNA]</scope>
    <source>
        <strain evidence="1 2">LFS242W</strain>
    </source>
</reference>
<comment type="caution">
    <text evidence="1">The sequence shown here is derived from an EMBL/GenBank/DDBJ whole genome shotgun (WGS) entry which is preliminary data.</text>
</comment>
<dbReference type="RefSeq" id="WP_283380876.1">
    <property type="nucleotide sequence ID" value="NZ_JASHIE010000003.1"/>
</dbReference>
<organism evidence="1 2">
    <name type="scientific">Flectobacillus rivi</name>
    <dbReference type="NCBI Taxonomy" id="2984209"/>
    <lineage>
        <taxon>Bacteria</taxon>
        <taxon>Pseudomonadati</taxon>
        <taxon>Bacteroidota</taxon>
        <taxon>Cytophagia</taxon>
        <taxon>Cytophagales</taxon>
        <taxon>Flectobacillaceae</taxon>
        <taxon>Flectobacillus</taxon>
    </lineage>
</organism>
<sequence length="386" mass="45582">MEHEKYFLYFSREVLNFYRVNSHIYNLKEDDMGGEIQVSDSWNESMNSVYPCIQLKFAFRKLENEHMCVAVFMPLFDERVSEENYRKWNAFRIENPIFHEINNGFDRWVNRYINGSWKIENGPKIKIEKELRLINSLSKIKFGRNLFKHEEYILVNYPVAENNVEYTKSVLELYRLVIDGMEKECIVQISEFLNIELNDKTKRLNCVKELLEDDLVEKIHSPLNSLSKKRMPIHGIPSQGVVPFPAFESFNNDLKDIYQALFELRSWLEDKLNLDSELCRKRLESFLNFPKLDKPPRPEFKLLEVQRMIGKTIQRIEFGEISSNENVHQSEALNIYFSDGTAMTVQIGSNAGIVASEYEGMKPSDFHTDIMIFWAEELKNKNELPR</sequence>